<feature type="transmembrane region" description="Helical" evidence="9">
    <location>
        <begin position="118"/>
        <end position="138"/>
    </location>
</feature>
<feature type="transmembrane region" description="Helical" evidence="9">
    <location>
        <begin position="332"/>
        <end position="353"/>
    </location>
</feature>
<feature type="transmembrane region" description="Helical" evidence="9">
    <location>
        <begin position="185"/>
        <end position="207"/>
    </location>
</feature>
<evidence type="ECO:0000256" key="7">
    <source>
        <dbReference type="ARBA" id="ARBA00023065"/>
    </source>
</evidence>
<dbReference type="PANTHER" id="PTHR32507">
    <property type="entry name" value="NA(+)/H(+) ANTIPORTER 1"/>
    <property type="match status" value="1"/>
</dbReference>
<evidence type="ECO:0000313" key="11">
    <source>
        <dbReference type="EMBL" id="OBS08300.1"/>
    </source>
</evidence>
<dbReference type="GO" id="GO:0005886">
    <property type="term" value="C:plasma membrane"/>
    <property type="evidence" value="ECO:0007669"/>
    <property type="project" value="UniProtKB-SubCell"/>
</dbReference>
<evidence type="ECO:0000256" key="2">
    <source>
        <dbReference type="ARBA" id="ARBA00022448"/>
    </source>
</evidence>
<feature type="transmembrane region" description="Helical" evidence="9">
    <location>
        <begin position="365"/>
        <end position="383"/>
    </location>
</feature>
<dbReference type="Gene3D" id="3.40.50.720">
    <property type="entry name" value="NAD(P)-binding Rossmann-like Domain"/>
    <property type="match status" value="1"/>
</dbReference>
<comment type="subcellular location">
    <subcellularLocation>
        <location evidence="1">Cell membrane</location>
        <topology evidence="1">Multi-pass membrane protein</topology>
    </subcellularLocation>
</comment>
<feature type="transmembrane region" description="Helical" evidence="9">
    <location>
        <begin position="92"/>
        <end position="112"/>
    </location>
</feature>
<comment type="caution">
    <text evidence="11">The sequence shown here is derived from an EMBL/GenBank/DDBJ whole genome shotgun (WGS) entry which is preliminary data.</text>
</comment>
<dbReference type="AlphaFoldDB" id="A0A1A6C169"/>
<reference evidence="11 12" key="1">
    <citation type="journal article" date="2014" name="Genome Announc.">
        <title>Draft Genome Sequence of the Iron-Oxidizing, Acidophilic, and Halotolerant 'Thiobacillus prosperus' Type Strain DSM 5130.</title>
        <authorList>
            <person name="Ossandon F.J."/>
            <person name="Cardenas J.P."/>
            <person name="Corbett M."/>
            <person name="Quatrini R."/>
            <person name="Holmes D.S."/>
            <person name="Watkin E."/>
        </authorList>
    </citation>
    <scope>NUCLEOTIDE SEQUENCE [LARGE SCALE GENOMIC DNA]</scope>
    <source>
        <strain evidence="11 12">DSM 5130</strain>
    </source>
</reference>
<dbReference type="SUPFAM" id="SSF51735">
    <property type="entry name" value="NAD(P)-binding Rossmann-fold domains"/>
    <property type="match status" value="1"/>
</dbReference>
<keyword evidence="12" id="KW-1185">Reference proteome</keyword>
<proteinExistence type="predicted"/>
<accession>A0A1A6C169</accession>
<organism evidence="11 12">
    <name type="scientific">Acidihalobacter prosperus</name>
    <dbReference type="NCBI Taxonomy" id="160660"/>
    <lineage>
        <taxon>Bacteria</taxon>
        <taxon>Pseudomonadati</taxon>
        <taxon>Pseudomonadota</taxon>
        <taxon>Gammaproteobacteria</taxon>
        <taxon>Chromatiales</taxon>
        <taxon>Ectothiorhodospiraceae</taxon>
        <taxon>Acidihalobacter</taxon>
    </lineage>
</organism>
<evidence type="ECO:0000256" key="4">
    <source>
        <dbReference type="ARBA" id="ARBA00022475"/>
    </source>
</evidence>
<keyword evidence="8 9" id="KW-0472">Membrane</keyword>
<evidence type="ECO:0000256" key="5">
    <source>
        <dbReference type="ARBA" id="ARBA00022692"/>
    </source>
</evidence>
<protein>
    <submittedName>
        <fullName evidence="11">Sodium:proton antiporter</fullName>
    </submittedName>
</protein>
<dbReference type="Gene3D" id="1.20.1530.20">
    <property type="match status" value="1"/>
</dbReference>
<evidence type="ECO:0000256" key="9">
    <source>
        <dbReference type="SAM" id="Phobius"/>
    </source>
</evidence>
<sequence length="609" mass="65662">MNESALFAIAAIGLLGVACQWVAWRVKLPAILFLLLAGILLGPVTGWLDPDSLFGDLLFPLVSLAVAVILFEGSLTLRLDEIRGLERVVRNLVSFGLVISGTVTALAAHWLVGLDWQLAALFGAMMTVTGPTVIIPMLRTVRPNAAVAKALRWEGIVIDPLGALLAVVIYEFIISSQGTGAVGHLLATFALILLIGGGLGMLAGHLLGLLLRHYLIPEYLHNVATLSTVFAVFAAADHLAPESGLLAVTVMGMWLANMKRIPVEAILDFKESLSVFFISGLFIILAARLDLGQMLRIGWGALGVLAVLQLVSRPLKVWLSTLGSPLTGRERVLLAWIGPRGIIAAAVSALFALRLTELGYADANRLVPLTFLVIIGTVVLQSLTARPFARFLGIAEPEPRGLLLVGANPVARMVGRALQKRGFQVILADSYWEHVKAARMDGLSTYYGNPVSEHADRHLDLIGIGRLLGLSPQGDLNVLAAQYYRRELGQQSVYTLPTSSDSEQRRHKHTVAAEFRGRPLFGADVSYRKLQSLLSQGAEIRTTTLTDSFGLEDWRKQHGARALPLFAITPKGALRIFTADSETRPGSDWTLLALTLPDKGGEQEAAAPP</sequence>
<keyword evidence="4" id="KW-1003">Cell membrane</keyword>
<evidence type="ECO:0000313" key="12">
    <source>
        <dbReference type="Proteomes" id="UP000029273"/>
    </source>
</evidence>
<evidence type="ECO:0000256" key="8">
    <source>
        <dbReference type="ARBA" id="ARBA00023136"/>
    </source>
</evidence>
<dbReference type="EMBL" id="JQSG02000006">
    <property type="protein sequence ID" value="OBS08300.1"/>
    <property type="molecule type" value="Genomic_DNA"/>
</dbReference>
<feature type="transmembrane region" description="Helical" evidence="9">
    <location>
        <begin position="293"/>
        <end position="311"/>
    </location>
</feature>
<dbReference type="InterPro" id="IPR006153">
    <property type="entry name" value="Cation/H_exchanger_TM"/>
</dbReference>
<feature type="transmembrane region" description="Helical" evidence="9">
    <location>
        <begin position="6"/>
        <end position="24"/>
    </location>
</feature>
<feature type="transmembrane region" description="Helical" evidence="9">
    <location>
        <begin position="150"/>
        <end position="173"/>
    </location>
</feature>
<evidence type="ECO:0000259" key="10">
    <source>
        <dbReference type="Pfam" id="PF00999"/>
    </source>
</evidence>
<evidence type="ECO:0000256" key="6">
    <source>
        <dbReference type="ARBA" id="ARBA00022989"/>
    </source>
</evidence>
<dbReference type="Pfam" id="PF00999">
    <property type="entry name" value="Na_H_Exchanger"/>
    <property type="match status" value="1"/>
</dbReference>
<dbReference type="RefSeq" id="WP_038090231.1">
    <property type="nucleotide sequence ID" value="NZ_JQSG02000006.1"/>
</dbReference>
<dbReference type="STRING" id="160660.BJI67_15145"/>
<keyword evidence="3" id="KW-0050">Antiport</keyword>
<evidence type="ECO:0000256" key="1">
    <source>
        <dbReference type="ARBA" id="ARBA00004651"/>
    </source>
</evidence>
<feature type="transmembrane region" description="Helical" evidence="9">
    <location>
        <begin position="31"/>
        <end position="48"/>
    </location>
</feature>
<dbReference type="GO" id="GO:1902600">
    <property type="term" value="P:proton transmembrane transport"/>
    <property type="evidence" value="ECO:0007669"/>
    <property type="project" value="InterPro"/>
</dbReference>
<gene>
    <name evidence="11" type="ORF">Thpro_022550</name>
</gene>
<feature type="transmembrane region" description="Helical" evidence="9">
    <location>
        <begin position="54"/>
        <end position="71"/>
    </location>
</feature>
<keyword evidence="5 9" id="KW-0812">Transmembrane</keyword>
<name>A0A1A6C169_9GAMM</name>
<dbReference type="PANTHER" id="PTHR32507:SF0">
    <property type="entry name" value="NA(+)_H(+) ANTIPORTER 2-RELATED"/>
    <property type="match status" value="1"/>
</dbReference>
<dbReference type="GO" id="GO:0015297">
    <property type="term" value="F:antiporter activity"/>
    <property type="evidence" value="ECO:0007669"/>
    <property type="project" value="UniProtKB-KW"/>
</dbReference>
<feature type="domain" description="Cation/H+ exchanger transmembrane" evidence="10">
    <location>
        <begin position="21"/>
        <end position="389"/>
    </location>
</feature>
<feature type="transmembrane region" description="Helical" evidence="9">
    <location>
        <begin position="269"/>
        <end position="287"/>
    </location>
</feature>
<dbReference type="Proteomes" id="UP000029273">
    <property type="component" value="Unassembled WGS sequence"/>
</dbReference>
<dbReference type="InterPro" id="IPR036291">
    <property type="entry name" value="NAD(P)-bd_dom_sf"/>
</dbReference>
<keyword evidence="7" id="KW-0406">Ion transport</keyword>
<evidence type="ECO:0000256" key="3">
    <source>
        <dbReference type="ARBA" id="ARBA00022449"/>
    </source>
</evidence>
<keyword evidence="6 9" id="KW-1133">Transmembrane helix</keyword>
<dbReference type="InterPro" id="IPR038770">
    <property type="entry name" value="Na+/solute_symporter_sf"/>
</dbReference>
<keyword evidence="2" id="KW-0813">Transport</keyword>
<feature type="transmembrane region" description="Helical" evidence="9">
    <location>
        <begin position="219"/>
        <end position="236"/>
    </location>
</feature>
<dbReference type="OrthoDB" id="570124at2"/>